<accession>A0A2H0W7F3</accession>
<evidence type="ECO:0000313" key="7">
    <source>
        <dbReference type="EMBL" id="PIS07944.1"/>
    </source>
</evidence>
<keyword evidence="5" id="KW-0560">Oxidoreductase</keyword>
<feature type="binding site" evidence="6">
    <location>
        <position position="8"/>
    </location>
    <ligand>
        <name>Mg(2+)</name>
        <dbReference type="ChEBI" id="CHEBI:18420"/>
    </ligand>
</feature>
<name>A0A2H0W7F3_9BACT</name>
<dbReference type="PANTHER" id="PTHR43600:SF2">
    <property type="entry name" value="F420-NON-REDUCING HYDROGENASE VHU SUBUNIT A"/>
    <property type="match status" value="1"/>
</dbReference>
<dbReference type="GO" id="GO:0016491">
    <property type="term" value="F:oxidoreductase activity"/>
    <property type="evidence" value="ECO:0007669"/>
    <property type="project" value="UniProtKB-KW"/>
</dbReference>
<evidence type="ECO:0000256" key="3">
    <source>
        <dbReference type="ARBA" id="ARBA00022596"/>
    </source>
</evidence>
<evidence type="ECO:0000256" key="2">
    <source>
        <dbReference type="ARBA" id="ARBA00009292"/>
    </source>
</evidence>
<comment type="cofactor">
    <cofactor evidence="1">
        <name>Ni(2+)</name>
        <dbReference type="ChEBI" id="CHEBI:49786"/>
    </cofactor>
</comment>
<evidence type="ECO:0000256" key="1">
    <source>
        <dbReference type="ARBA" id="ARBA00001967"/>
    </source>
</evidence>
<dbReference type="Pfam" id="PF00374">
    <property type="entry name" value="NiFeSe_Hases"/>
    <property type="match status" value="1"/>
</dbReference>
<dbReference type="PANTHER" id="PTHR43600">
    <property type="entry name" value="COENZYME F420 HYDROGENASE, SUBUNIT ALPHA"/>
    <property type="match status" value="1"/>
</dbReference>
<evidence type="ECO:0000313" key="8">
    <source>
        <dbReference type="Proteomes" id="UP000231382"/>
    </source>
</evidence>
<dbReference type="Proteomes" id="UP000231382">
    <property type="component" value="Unassembled WGS sequence"/>
</dbReference>
<reference evidence="8" key="1">
    <citation type="submission" date="2017-09" db="EMBL/GenBank/DDBJ databases">
        <title>Depth-based differentiation of microbial function through sediment-hosted aquifers and enrichment of novel symbionts in the deep terrestrial subsurface.</title>
        <authorList>
            <person name="Probst A.J."/>
            <person name="Ladd B."/>
            <person name="Jarett J.K."/>
            <person name="Geller-Mcgrath D.E."/>
            <person name="Sieber C.M.K."/>
            <person name="Emerson J.B."/>
            <person name="Anantharaman K."/>
            <person name="Thomas B.C."/>
            <person name="Malmstrom R."/>
            <person name="Stieglmeier M."/>
            <person name="Klingl A."/>
            <person name="Woyke T."/>
            <person name="Ryan C.M."/>
            <person name="Banfield J.F."/>
        </authorList>
    </citation>
    <scope>NUCLEOTIDE SEQUENCE [LARGE SCALE GENOMIC DNA]</scope>
</reference>
<evidence type="ECO:0000256" key="4">
    <source>
        <dbReference type="ARBA" id="ARBA00022723"/>
    </source>
</evidence>
<protein>
    <submittedName>
        <fullName evidence="7">Uncharacterized protein</fullName>
    </submittedName>
</protein>
<evidence type="ECO:0000256" key="5">
    <source>
        <dbReference type="ARBA" id="ARBA00023002"/>
    </source>
</evidence>
<evidence type="ECO:0000256" key="6">
    <source>
        <dbReference type="PIRSR" id="PIRSR601501-1"/>
    </source>
</evidence>
<dbReference type="EMBL" id="PEZW01000007">
    <property type="protein sequence ID" value="PIS07944.1"/>
    <property type="molecule type" value="Genomic_DNA"/>
</dbReference>
<dbReference type="Gene3D" id="1.10.645.10">
    <property type="entry name" value="Cytochrome-c3 Hydrogenase, chain B"/>
    <property type="match status" value="1"/>
</dbReference>
<dbReference type="InterPro" id="IPR029014">
    <property type="entry name" value="NiFe-Hase_large"/>
</dbReference>
<sequence length="325" mass="36358">MSNSTLIEKKLIGRPYWQAPILTARINVKNNIAHSLAAVKAIESACNIQVSTQTKKLRQLLLIAEFIKNHTKKLYHEILPDFLDLETVSEIAKLHPEIYHNAINLIDFSNQILTLIGGRTLYSIANVTGGFKSYPTKSEFKQLAVQTDNLIVTARQTLNLCVSLKLQSEKLNGDFAALHANNDYAYYDGEIWTDAGKLFTQDDFQKFAQSNLDKTVFGPIARYNLSQSHFDTTTKNLIDELKIKKQFQSISDNIIATAIELNFFVGSSIKIIDGFSNLGPVREHIIPPRSFSIGTAAIESAGGTIIHHCELDKDGIITKYEIFIP</sequence>
<comment type="caution">
    <text evidence="7">The sequence shown here is derived from an EMBL/GenBank/DDBJ whole genome shotgun (WGS) entry which is preliminary data.</text>
</comment>
<dbReference type="SUPFAM" id="SSF56762">
    <property type="entry name" value="HydB/Nqo4-like"/>
    <property type="match status" value="1"/>
</dbReference>
<comment type="similarity">
    <text evidence="2">Belongs to the [NiFe]/[NiFeSe] hydrogenase large subunit family.</text>
</comment>
<keyword evidence="3" id="KW-0533">Nickel</keyword>
<dbReference type="InterPro" id="IPR001501">
    <property type="entry name" value="Ni-dep_hyd_lsu"/>
</dbReference>
<organism evidence="7 8">
    <name type="scientific">Candidatus Berkelbacteria bacterium CG10_big_fil_rev_8_21_14_0_10_43_13</name>
    <dbReference type="NCBI Taxonomy" id="1974514"/>
    <lineage>
        <taxon>Bacteria</taxon>
        <taxon>Candidatus Berkelbacteria</taxon>
    </lineage>
</organism>
<keyword evidence="6" id="KW-0460">Magnesium</keyword>
<keyword evidence="4 6" id="KW-0479">Metal-binding</keyword>
<dbReference type="GO" id="GO:0016151">
    <property type="term" value="F:nickel cation binding"/>
    <property type="evidence" value="ECO:0007669"/>
    <property type="project" value="InterPro"/>
</dbReference>
<dbReference type="AlphaFoldDB" id="A0A2H0W7F3"/>
<proteinExistence type="inferred from homology"/>
<feature type="binding site" evidence="6">
    <location>
        <position position="322"/>
    </location>
    <ligand>
        <name>Mg(2+)</name>
        <dbReference type="ChEBI" id="CHEBI:18420"/>
    </ligand>
</feature>
<gene>
    <name evidence="7" type="ORF">COT78_00880</name>
</gene>